<gene>
    <name evidence="3" type="ORF">ABL78_1307</name>
</gene>
<reference evidence="3 4" key="1">
    <citation type="journal article" date="2015" name="PLoS Pathog.">
        <title>Leptomonas seymouri: Adaptations to the Dixenous Life Cycle Analyzed by Genome Sequencing, Transcriptome Profiling and Co-infection with Leishmania donovani.</title>
        <authorList>
            <person name="Kraeva N."/>
            <person name="Butenko A."/>
            <person name="Hlavacova J."/>
            <person name="Kostygov A."/>
            <person name="Myskova J."/>
            <person name="Grybchuk D."/>
            <person name="Lestinova T."/>
            <person name="Votypka J."/>
            <person name="Volf P."/>
            <person name="Opperdoes F."/>
            <person name="Flegontov P."/>
            <person name="Lukes J."/>
            <person name="Yurchenko V."/>
        </authorList>
    </citation>
    <scope>NUCLEOTIDE SEQUENCE [LARGE SCALE GENOMIC DNA]</scope>
    <source>
        <strain evidence="3 4">ATCC 30220</strain>
    </source>
</reference>
<dbReference type="GO" id="GO:0042147">
    <property type="term" value="P:retrograde transport, endosome to Golgi"/>
    <property type="evidence" value="ECO:0007669"/>
    <property type="project" value="TreeGrafter"/>
</dbReference>
<comment type="similarity">
    <text evidence="1">Belongs to the VPS51 family.</text>
</comment>
<feature type="region of interest" description="Disordered" evidence="2">
    <location>
        <begin position="648"/>
        <end position="695"/>
    </location>
</feature>
<evidence type="ECO:0000256" key="1">
    <source>
        <dbReference type="ARBA" id="ARBA00006080"/>
    </source>
</evidence>
<dbReference type="OrthoDB" id="203678at2759"/>
<dbReference type="EMBL" id="LJSK01000021">
    <property type="protein sequence ID" value="KPI89539.1"/>
    <property type="molecule type" value="Genomic_DNA"/>
</dbReference>
<feature type="compositionally biased region" description="Low complexity" evidence="2">
    <location>
        <begin position="680"/>
        <end position="695"/>
    </location>
</feature>
<evidence type="ECO:0000313" key="4">
    <source>
        <dbReference type="Proteomes" id="UP000038009"/>
    </source>
</evidence>
<dbReference type="AlphaFoldDB" id="A0A0N0P847"/>
<dbReference type="GO" id="GO:0000938">
    <property type="term" value="C:GARP complex"/>
    <property type="evidence" value="ECO:0007669"/>
    <property type="project" value="TreeGrafter"/>
</dbReference>
<organism evidence="3 4">
    <name type="scientific">Leptomonas seymouri</name>
    <dbReference type="NCBI Taxonomy" id="5684"/>
    <lineage>
        <taxon>Eukaryota</taxon>
        <taxon>Discoba</taxon>
        <taxon>Euglenozoa</taxon>
        <taxon>Kinetoplastea</taxon>
        <taxon>Metakinetoplastina</taxon>
        <taxon>Trypanosomatida</taxon>
        <taxon>Trypanosomatidae</taxon>
        <taxon>Leishmaniinae</taxon>
        <taxon>Leptomonas</taxon>
    </lineage>
</organism>
<evidence type="ECO:0000256" key="2">
    <source>
        <dbReference type="SAM" id="MobiDB-lite"/>
    </source>
</evidence>
<protein>
    <submittedName>
        <fullName evidence="3">Uncharacterized protein</fullName>
    </submittedName>
</protein>
<dbReference type="GO" id="GO:0032456">
    <property type="term" value="P:endocytic recycling"/>
    <property type="evidence" value="ECO:0007669"/>
    <property type="project" value="TreeGrafter"/>
</dbReference>
<dbReference type="Pfam" id="PF08700">
    <property type="entry name" value="VPS51_Exo84_N"/>
    <property type="match status" value="1"/>
</dbReference>
<feature type="region of interest" description="Disordered" evidence="2">
    <location>
        <begin position="1"/>
        <end position="51"/>
    </location>
</feature>
<dbReference type="PANTHER" id="PTHR15954:SF4">
    <property type="entry name" value="VACUOLAR PROTEIN SORTING-ASSOCIATED PROTEIN 51 HOMOLOG"/>
    <property type="match status" value="1"/>
</dbReference>
<feature type="compositionally biased region" description="Basic and acidic residues" evidence="2">
    <location>
        <begin position="10"/>
        <end position="21"/>
    </location>
</feature>
<feature type="region of interest" description="Disordered" evidence="2">
    <location>
        <begin position="709"/>
        <end position="737"/>
    </location>
</feature>
<keyword evidence="4" id="KW-1185">Reference proteome</keyword>
<accession>A0A0N0P847</accession>
<dbReference type="GO" id="GO:0016020">
    <property type="term" value="C:membrane"/>
    <property type="evidence" value="ECO:0007669"/>
    <property type="project" value="TreeGrafter"/>
</dbReference>
<dbReference type="GO" id="GO:0007030">
    <property type="term" value="P:Golgi organization"/>
    <property type="evidence" value="ECO:0007669"/>
    <property type="project" value="TreeGrafter"/>
</dbReference>
<dbReference type="InterPro" id="IPR014812">
    <property type="entry name" value="Vps51"/>
</dbReference>
<dbReference type="GO" id="GO:0005829">
    <property type="term" value="C:cytosol"/>
    <property type="evidence" value="ECO:0007669"/>
    <property type="project" value="GOC"/>
</dbReference>
<dbReference type="GO" id="GO:1990745">
    <property type="term" value="C:EARP complex"/>
    <property type="evidence" value="ECO:0007669"/>
    <property type="project" value="TreeGrafter"/>
</dbReference>
<sequence length="1015" mass="107610">MSANPPGGTGDERRQRLRDQMKAFYGDPNASAKRAASQAAAPANPNVPPELDLDSEYFNVNRYTTDLLKRASLKGLVETDTNLLRRVRKLDGELQELVYRNYARFISATDTIREMKDNVVEMDAKLQTLSQNVGAIDGISSQISQQLQVHRSQIEETITANRMLKKVQFLTSLPTTMRRLIDKEELNVGVKYWVAGDGFLTKHKSISSITQIQQSCRQLAGELYRAIEQRMCSYPLDDPDAMDRIRGYVEDLRLLRATSLFESEHMADQPPFEESVLQTLMKSVTASFQANVAMAQRSLKAALVIPEDIAEMEVAKREASLGQVNLREPLAQLKNACAMLAVNSERVYALLDANVSSSEASNAAAQVARGIQPVLTDMLQALSQSLATFALAHLDAIAMDGGSAKRDPMISAEALQSATAHLARLLKQLVTAMTALAEMYLSPLVPATTAAAVTSSPTTGDNAVQRYVSVVHNAARCVLQQCHQRIKEKTFQCPDAATLQACVPLPVANTSVVSALSPTDEAHVQKLAFVLTRFLYSSLSQCMANAVRGILAGEDGLPMDVLAETIIGFEREARRLQHRAIILLGQLEVESIYSAAFSGSGGEGSATSAASTSTPVVQSALMQLLPEWSTVYDAIKVLPTVASAAAAAHNNSGSPGAGGRGTANAASAGSPLRRRDPGITTGLTKHTTTSGSAGSGYRVAYGGGFGGASSSNGAHSDHRGTGTNTGGGSTHPKPGGKLAVSYTRQVLSALQLSVNNIFSSTETTLRTEPVAGPPSFIMACVVRYVLQGIVDRVRSEVAYNEAQFQRLQVSCTFLLYALHAPAKGTAPRQWRKEWSEVDMSTTQRLLDEACTCAYEMYEAKVPLSAAVLEKVVDAAVRGGRAALAAGAATSMSAASAITTAATGGSMPTAAPVGTPDDAPPRTPPVQEGRAAPPSPVLDASASRKPTQPEVPAAHFSVGAVADTPAAPKTLPSASAATSAFTAPKPSIAPPASGTGARYYGGVQTERMAHDEELPI</sequence>
<dbReference type="GO" id="GO:0048193">
    <property type="term" value="P:Golgi vesicle transport"/>
    <property type="evidence" value="ECO:0007669"/>
    <property type="project" value="TreeGrafter"/>
</dbReference>
<feature type="compositionally biased region" description="Low complexity" evidence="2">
    <location>
        <begin position="28"/>
        <end position="44"/>
    </location>
</feature>
<feature type="compositionally biased region" description="Low complexity" evidence="2">
    <location>
        <begin position="975"/>
        <end position="985"/>
    </location>
</feature>
<evidence type="ECO:0000313" key="3">
    <source>
        <dbReference type="EMBL" id="KPI89539.1"/>
    </source>
</evidence>
<comment type="caution">
    <text evidence="3">The sequence shown here is derived from an EMBL/GenBank/DDBJ whole genome shotgun (WGS) entry which is preliminary data.</text>
</comment>
<name>A0A0N0P847_LEPSE</name>
<feature type="region of interest" description="Disordered" evidence="2">
    <location>
        <begin position="975"/>
        <end position="998"/>
    </location>
</feature>
<dbReference type="GO" id="GO:0007041">
    <property type="term" value="P:lysosomal transport"/>
    <property type="evidence" value="ECO:0007669"/>
    <property type="project" value="TreeGrafter"/>
</dbReference>
<dbReference type="Proteomes" id="UP000038009">
    <property type="component" value="Unassembled WGS sequence"/>
</dbReference>
<dbReference type="OMA" id="YRNYARF"/>
<dbReference type="VEuPathDB" id="TriTrypDB:Lsey_0021_0080"/>
<dbReference type="PANTHER" id="PTHR15954">
    <property type="entry name" value="VACUOLAR PROTEIN SORTING-ASSOCIATED PROTEIN 51 HOMOLOG"/>
    <property type="match status" value="1"/>
</dbReference>
<feature type="region of interest" description="Disordered" evidence="2">
    <location>
        <begin position="902"/>
        <end position="950"/>
    </location>
</feature>
<proteinExistence type="inferred from homology"/>